<evidence type="ECO:0000259" key="6">
    <source>
        <dbReference type="Pfam" id="PF00884"/>
    </source>
</evidence>
<dbReference type="Proteomes" id="UP000644507">
    <property type="component" value="Unassembled WGS sequence"/>
</dbReference>
<dbReference type="PROSITE" id="PS00523">
    <property type="entry name" value="SULFATASE_1"/>
    <property type="match status" value="1"/>
</dbReference>
<dbReference type="InterPro" id="IPR050738">
    <property type="entry name" value="Sulfatase"/>
</dbReference>
<feature type="chain" id="PRO_5038078388" evidence="5">
    <location>
        <begin position="20"/>
        <end position="488"/>
    </location>
</feature>
<dbReference type="SUPFAM" id="SSF53649">
    <property type="entry name" value="Alkaline phosphatase-like"/>
    <property type="match status" value="1"/>
</dbReference>
<keyword evidence="3" id="KW-0378">Hydrolase</keyword>
<evidence type="ECO:0000256" key="1">
    <source>
        <dbReference type="ARBA" id="ARBA00008779"/>
    </source>
</evidence>
<evidence type="ECO:0000256" key="4">
    <source>
        <dbReference type="ARBA" id="ARBA00022837"/>
    </source>
</evidence>
<dbReference type="GO" id="GO:0004065">
    <property type="term" value="F:arylsulfatase activity"/>
    <property type="evidence" value="ECO:0007669"/>
    <property type="project" value="TreeGrafter"/>
</dbReference>
<dbReference type="Gene3D" id="3.40.720.10">
    <property type="entry name" value="Alkaline Phosphatase, subunit A"/>
    <property type="match status" value="1"/>
</dbReference>
<dbReference type="InterPro" id="IPR000917">
    <property type="entry name" value="Sulfatase_N"/>
</dbReference>
<organism evidence="7 8">
    <name type="scientific">Roseibacillus persicicus</name>
    <dbReference type="NCBI Taxonomy" id="454148"/>
    <lineage>
        <taxon>Bacteria</taxon>
        <taxon>Pseudomonadati</taxon>
        <taxon>Verrucomicrobiota</taxon>
        <taxon>Verrucomicrobiia</taxon>
        <taxon>Verrucomicrobiales</taxon>
        <taxon>Verrucomicrobiaceae</taxon>
        <taxon>Roseibacillus</taxon>
    </lineage>
</organism>
<evidence type="ECO:0000256" key="5">
    <source>
        <dbReference type="SAM" id="SignalP"/>
    </source>
</evidence>
<protein>
    <submittedName>
        <fullName evidence="7">N-acetylgalactosamine-6-sulfatase</fullName>
    </submittedName>
</protein>
<dbReference type="Pfam" id="PF00884">
    <property type="entry name" value="Sulfatase"/>
    <property type="match status" value="1"/>
</dbReference>
<evidence type="ECO:0000256" key="2">
    <source>
        <dbReference type="ARBA" id="ARBA00022723"/>
    </source>
</evidence>
<keyword evidence="8" id="KW-1185">Reference proteome</keyword>
<dbReference type="RefSeq" id="WP_189568296.1">
    <property type="nucleotide sequence ID" value="NZ_BMXI01000004.1"/>
</dbReference>
<dbReference type="EMBL" id="BMXI01000004">
    <property type="protein sequence ID" value="GHC47794.1"/>
    <property type="molecule type" value="Genomic_DNA"/>
</dbReference>
<evidence type="ECO:0000313" key="8">
    <source>
        <dbReference type="Proteomes" id="UP000644507"/>
    </source>
</evidence>
<dbReference type="InterPro" id="IPR017850">
    <property type="entry name" value="Alkaline_phosphatase_core_sf"/>
</dbReference>
<keyword evidence="4" id="KW-0106">Calcium</keyword>
<name>A0A918WFZ0_9BACT</name>
<proteinExistence type="inferred from homology"/>
<gene>
    <name evidence="7" type="ORF">GCM10007100_11990</name>
</gene>
<feature type="domain" description="Sulfatase N-terminal" evidence="6">
    <location>
        <begin position="25"/>
        <end position="337"/>
    </location>
</feature>
<dbReference type="Gene3D" id="3.30.1120.10">
    <property type="match status" value="1"/>
</dbReference>
<dbReference type="GO" id="GO:0046872">
    <property type="term" value="F:metal ion binding"/>
    <property type="evidence" value="ECO:0007669"/>
    <property type="project" value="UniProtKB-KW"/>
</dbReference>
<dbReference type="AlphaFoldDB" id="A0A918WFZ0"/>
<evidence type="ECO:0000313" key="7">
    <source>
        <dbReference type="EMBL" id="GHC47794.1"/>
    </source>
</evidence>
<reference evidence="7" key="2">
    <citation type="submission" date="2020-09" db="EMBL/GenBank/DDBJ databases">
        <authorList>
            <person name="Sun Q."/>
            <person name="Kim S."/>
        </authorList>
    </citation>
    <scope>NUCLEOTIDE SEQUENCE</scope>
    <source>
        <strain evidence="7">KCTC 12988</strain>
    </source>
</reference>
<accession>A0A918WFZ0</accession>
<reference evidence="7" key="1">
    <citation type="journal article" date="2014" name="Int. J. Syst. Evol. Microbiol.">
        <title>Complete genome sequence of Corynebacterium casei LMG S-19264T (=DSM 44701T), isolated from a smear-ripened cheese.</title>
        <authorList>
            <consortium name="US DOE Joint Genome Institute (JGI-PGF)"/>
            <person name="Walter F."/>
            <person name="Albersmeier A."/>
            <person name="Kalinowski J."/>
            <person name="Ruckert C."/>
        </authorList>
    </citation>
    <scope>NUCLEOTIDE SEQUENCE</scope>
    <source>
        <strain evidence="7">KCTC 12988</strain>
    </source>
</reference>
<dbReference type="CDD" id="cd16026">
    <property type="entry name" value="GALNS_like"/>
    <property type="match status" value="1"/>
</dbReference>
<feature type="signal peptide" evidence="5">
    <location>
        <begin position="1"/>
        <end position="19"/>
    </location>
</feature>
<sequence>MTSALKLIPILVTSFCCFAKGAGQPNLILIFTDDQGYEDVGCFGSKKIKTPHLDQLAAEGIKFTSFYAQPICGPSRAAVMTGCYPMRVAERDNFKNIHPILHEREVTVAEVLKEVGYTTGCIGKWDLAGHSQTHFNPELMPPHQGFDFFFGTPTSNDSYVDLYRDEELVERKAPMDTLTQRYTEEAVGFIQRSAAAEKPFFLYVPHTMPHTRLAASEEFRGQSERGLYGDVIREIDASVGRIVATLKELELQENTYLLFTSDNGPWLNKNKNYADGSLVKDRGGSAGLFRSGKVSTWEGGVRVPAILWAPGRVPAGRSCEAIATTMDLMPTFAKLAGGKVPSDRVIDGEDITPLFEGKFAEANPNKAYYYYLLSHLQAVRQGPWKLHLPRPQHPEWLGRHRKSAHIHPRDDIGFPEPVLYHLIDDPSETKNVAAANPEVVARLLELAEQARNDIGDHNRVGKNMRFYEPAEPRPTQLKTRFVAPKQNH</sequence>
<dbReference type="PANTHER" id="PTHR42693">
    <property type="entry name" value="ARYLSULFATASE FAMILY MEMBER"/>
    <property type="match status" value="1"/>
</dbReference>
<dbReference type="PANTHER" id="PTHR42693:SF53">
    <property type="entry name" value="ENDO-4-O-SULFATASE"/>
    <property type="match status" value="1"/>
</dbReference>
<keyword evidence="2" id="KW-0479">Metal-binding</keyword>
<comment type="similarity">
    <text evidence="1">Belongs to the sulfatase family.</text>
</comment>
<dbReference type="Pfam" id="PF14707">
    <property type="entry name" value="Sulfatase_C"/>
    <property type="match status" value="1"/>
</dbReference>
<keyword evidence="5" id="KW-0732">Signal</keyword>
<evidence type="ECO:0000256" key="3">
    <source>
        <dbReference type="ARBA" id="ARBA00022801"/>
    </source>
</evidence>
<comment type="caution">
    <text evidence="7">The sequence shown here is derived from an EMBL/GenBank/DDBJ whole genome shotgun (WGS) entry which is preliminary data.</text>
</comment>
<dbReference type="InterPro" id="IPR024607">
    <property type="entry name" value="Sulfatase_CS"/>
</dbReference>